<evidence type="ECO:0000259" key="1">
    <source>
        <dbReference type="Pfam" id="PF00248"/>
    </source>
</evidence>
<dbReference type="Gene3D" id="3.20.20.100">
    <property type="entry name" value="NADP-dependent oxidoreductase domain"/>
    <property type="match status" value="1"/>
</dbReference>
<protein>
    <submittedName>
        <fullName evidence="2">Aldo/keto reductase</fullName>
    </submittedName>
</protein>
<dbReference type="InterPro" id="IPR018170">
    <property type="entry name" value="Aldo/ket_reductase_CS"/>
</dbReference>
<keyword evidence="3" id="KW-1185">Reference proteome</keyword>
<dbReference type="SUPFAM" id="SSF51430">
    <property type="entry name" value="NAD(P)-linked oxidoreductase"/>
    <property type="match status" value="1"/>
</dbReference>
<feature type="domain" description="NADP-dependent oxidoreductase" evidence="1">
    <location>
        <begin position="26"/>
        <end position="280"/>
    </location>
</feature>
<dbReference type="Pfam" id="PF00248">
    <property type="entry name" value="Aldo_ket_red"/>
    <property type="match status" value="1"/>
</dbReference>
<dbReference type="PRINTS" id="PR00069">
    <property type="entry name" value="ALDKETRDTASE"/>
</dbReference>
<evidence type="ECO:0000313" key="3">
    <source>
        <dbReference type="Proteomes" id="UP001055336"/>
    </source>
</evidence>
<dbReference type="InterPro" id="IPR023210">
    <property type="entry name" value="NADP_OxRdtase_dom"/>
</dbReference>
<dbReference type="EMBL" id="CP092488">
    <property type="protein sequence ID" value="UMB71342.1"/>
    <property type="molecule type" value="Genomic_DNA"/>
</dbReference>
<sequence>MALNEDLNRVAFGLNDGVSRMPALGFGTSLSDRSKTRSAVTAAVKVGFRHLDAAERYRNEAEVGAALQDLFADGTVSRNELFVTTKLWNNNHRPERVKPALQASLRRLGLEAVDLYLVHTPFAFRPGDDQDPRDVHGAVIYDDGVTLEETWAAMESLVDQGLTKAIGLSDIDVEGVKRIADTARIKPAVVQVESHPYHPQWELHRLRETDGIVLVAFASLGHALEPRLLDDPLIVSIARQVGKTPAQVLLAWGIQRGSAVLTGSVNPARISENFDVSAIPESAIVDINERLETRFRFNSVVEGGEPGFAEVPTGS</sequence>
<dbReference type="PIRSF" id="PIRSF000097">
    <property type="entry name" value="AKR"/>
    <property type="match status" value="1"/>
</dbReference>
<evidence type="ECO:0000313" key="2">
    <source>
        <dbReference type="EMBL" id="UMB71342.1"/>
    </source>
</evidence>
<reference evidence="2" key="1">
    <citation type="submission" date="2022-08" db="EMBL/GenBank/DDBJ databases">
        <title>Whole genome sequencing of non-tuberculosis mycobacteria type-strains.</title>
        <authorList>
            <person name="Igarashi Y."/>
            <person name="Osugi A."/>
            <person name="Mitarai S."/>
        </authorList>
    </citation>
    <scope>NUCLEOTIDE SEQUENCE</scope>
    <source>
        <strain evidence="2">DSM 45127</strain>
    </source>
</reference>
<gene>
    <name evidence="2" type="ORF">MKK62_08890</name>
</gene>
<accession>A0ABY3VPI5</accession>
<dbReference type="PANTHER" id="PTHR11732">
    <property type="entry name" value="ALDO/KETO REDUCTASE"/>
    <property type="match status" value="1"/>
</dbReference>
<dbReference type="InterPro" id="IPR036812">
    <property type="entry name" value="NAD(P)_OxRdtase_dom_sf"/>
</dbReference>
<dbReference type="RefSeq" id="WP_240263093.1">
    <property type="nucleotide sequence ID" value="NZ_CP092488.2"/>
</dbReference>
<dbReference type="InterPro" id="IPR020471">
    <property type="entry name" value="AKR"/>
</dbReference>
<dbReference type="Proteomes" id="UP001055336">
    <property type="component" value="Chromosome"/>
</dbReference>
<name>A0ABY3VPI5_9MYCO</name>
<dbReference type="PROSITE" id="PS00798">
    <property type="entry name" value="ALDOKETO_REDUCTASE_1"/>
    <property type="match status" value="1"/>
</dbReference>
<proteinExistence type="predicted"/>
<organism evidence="2 3">
    <name type="scientific">Mycobacterium paraterrae</name>
    <dbReference type="NCBI Taxonomy" id="577492"/>
    <lineage>
        <taxon>Bacteria</taxon>
        <taxon>Bacillati</taxon>
        <taxon>Actinomycetota</taxon>
        <taxon>Actinomycetes</taxon>
        <taxon>Mycobacteriales</taxon>
        <taxon>Mycobacteriaceae</taxon>
        <taxon>Mycobacterium</taxon>
    </lineage>
</organism>